<accession>A0A9K3GMS7</accession>
<gene>
    <name evidence="1" type="ORF">KIPB_010213</name>
</gene>
<comment type="caution">
    <text evidence="1">The sequence shown here is derived from an EMBL/GenBank/DDBJ whole genome shotgun (WGS) entry which is preliminary data.</text>
</comment>
<name>A0A9K3GMS7_9EUKA</name>
<dbReference type="OrthoDB" id="354751at2759"/>
<evidence type="ECO:0000313" key="2">
    <source>
        <dbReference type="Proteomes" id="UP000265618"/>
    </source>
</evidence>
<feature type="non-terminal residue" evidence="1">
    <location>
        <position position="1"/>
    </location>
</feature>
<evidence type="ECO:0000313" key="1">
    <source>
        <dbReference type="EMBL" id="GIQ88050.1"/>
    </source>
</evidence>
<sequence length="190" mass="21393">KRGAPESHSLMLLGCDSDLVVIALFIPHQNVLVLRPESDRRYLINVRNLRSLWAGQCGHRDRVEDPKGGQDIEFRLGIDFAVLCILAGDDYLRALPYWAIENSTRAYSAIQRESAHRRTFLLSTVTDANGVKATSLNLPMLLAIMLSSCKRMARNAQYGYQELSEGDMRHASLSIDPDTHRQSVETERPV</sequence>
<dbReference type="EMBL" id="BDIP01003726">
    <property type="protein sequence ID" value="GIQ88050.1"/>
    <property type="molecule type" value="Genomic_DNA"/>
</dbReference>
<organism evidence="1 2">
    <name type="scientific">Kipferlia bialata</name>
    <dbReference type="NCBI Taxonomy" id="797122"/>
    <lineage>
        <taxon>Eukaryota</taxon>
        <taxon>Metamonada</taxon>
        <taxon>Carpediemonas-like organisms</taxon>
        <taxon>Kipferlia</taxon>
    </lineage>
</organism>
<reference evidence="1 2" key="1">
    <citation type="journal article" date="2018" name="PLoS ONE">
        <title>The draft genome of Kipferlia bialata reveals reductive genome evolution in fornicate parasites.</title>
        <authorList>
            <person name="Tanifuji G."/>
            <person name="Takabayashi S."/>
            <person name="Kume K."/>
            <person name="Takagi M."/>
            <person name="Nakayama T."/>
            <person name="Kamikawa R."/>
            <person name="Inagaki Y."/>
            <person name="Hashimoto T."/>
        </authorList>
    </citation>
    <scope>NUCLEOTIDE SEQUENCE [LARGE SCALE GENOMIC DNA]</scope>
    <source>
        <strain evidence="1">NY0173</strain>
    </source>
</reference>
<protein>
    <submittedName>
        <fullName evidence="1">Uncharacterized protein</fullName>
    </submittedName>
</protein>
<keyword evidence="2" id="KW-1185">Reference proteome</keyword>
<proteinExistence type="predicted"/>
<dbReference type="Proteomes" id="UP000265618">
    <property type="component" value="Unassembled WGS sequence"/>
</dbReference>
<dbReference type="AlphaFoldDB" id="A0A9K3GMS7"/>